<name>A0A7C9IEX9_9RHOB</name>
<dbReference type="Pfam" id="PF07593">
    <property type="entry name" value="UnbV_ASPIC"/>
    <property type="match status" value="1"/>
</dbReference>
<dbReference type="EMBL" id="WUPT01000001">
    <property type="protein sequence ID" value="MXQ07128.1"/>
    <property type="molecule type" value="Genomic_DNA"/>
</dbReference>
<evidence type="ECO:0000313" key="3">
    <source>
        <dbReference type="EMBL" id="MXQ07128.1"/>
    </source>
</evidence>
<dbReference type="InterPro" id="IPR027039">
    <property type="entry name" value="Crtac1"/>
</dbReference>
<sequence length="495" mass="53199">MPSIGTAGDPLFRDVAGELPVEHVYSGGWEHFVGGGVAVFDCNGDTRPDIFAAGGEGPSHLFVNIAGQSAALEFQLGKALPDLTRVTGAYPIDIDGDGLSDLAVLRVGANMLLKGDGDCGFRDASAEWGFDGGNAWSTAFTATWEDQDSLPTLAIGNYVDRDDPDGPFEACDENALYRPSGEGGYAMPVPLEPGFCALSMLFSDWRREGVADLRISNDRHYYVKGGYEQMWRMSPLTALDTGDGWDRVSIWGMGIASADLERDGFPDVMLTSMGDQVLHLNREGRIMPAPFERGATAHRPHVGDDGRPSTGWHAEFGDIDNDGLLDLFIAKGNVDQMPSNAIHDPNNLLMQRADGAFVEASVAAGVATTARSRGAALADLNLDGRLDLVVINRRAPMEVWLNETEDSGNWATVDLSQSGANRDAIGAWLEIRREGGTEWRERTIGGGHVSGTLLPIHIGMGEAESLMLRVWWPGGGEPTAWISVAAGDRAEIVRE</sequence>
<dbReference type="PANTHER" id="PTHR16026:SF0">
    <property type="entry name" value="CARTILAGE ACIDIC PROTEIN 1"/>
    <property type="match status" value="1"/>
</dbReference>
<protein>
    <recommendedName>
        <fullName evidence="2">ASPIC/UnbV domain-containing protein</fullName>
    </recommendedName>
</protein>
<dbReference type="SUPFAM" id="SSF69318">
    <property type="entry name" value="Integrin alpha N-terminal domain"/>
    <property type="match status" value="1"/>
</dbReference>
<gene>
    <name evidence="3" type="ORF">GQ651_04650</name>
</gene>
<keyword evidence="1" id="KW-0732">Signal</keyword>
<dbReference type="PANTHER" id="PTHR16026">
    <property type="entry name" value="CARTILAGE ACIDIC PROTEIN 1"/>
    <property type="match status" value="1"/>
</dbReference>
<reference evidence="3 4" key="1">
    <citation type="submission" date="2019-12" db="EMBL/GenBank/DDBJ databases">
        <authorList>
            <person name="Lee S.D."/>
        </authorList>
    </citation>
    <scope>NUCLEOTIDE SEQUENCE [LARGE SCALE GENOMIC DNA]</scope>
    <source>
        <strain evidence="3 4">GH1-50</strain>
    </source>
</reference>
<dbReference type="Proteomes" id="UP000480350">
    <property type="component" value="Unassembled WGS sequence"/>
</dbReference>
<dbReference type="AlphaFoldDB" id="A0A7C9IEX9"/>
<evidence type="ECO:0000259" key="2">
    <source>
        <dbReference type="Pfam" id="PF07593"/>
    </source>
</evidence>
<evidence type="ECO:0000313" key="4">
    <source>
        <dbReference type="Proteomes" id="UP000480350"/>
    </source>
</evidence>
<comment type="caution">
    <text evidence="3">The sequence shown here is derived from an EMBL/GenBank/DDBJ whole genome shotgun (WGS) entry which is preliminary data.</text>
</comment>
<dbReference type="InterPro" id="IPR013517">
    <property type="entry name" value="FG-GAP"/>
</dbReference>
<evidence type="ECO:0000256" key="1">
    <source>
        <dbReference type="ARBA" id="ARBA00022729"/>
    </source>
</evidence>
<proteinExistence type="predicted"/>
<dbReference type="Pfam" id="PF13517">
    <property type="entry name" value="FG-GAP_3"/>
    <property type="match status" value="2"/>
</dbReference>
<dbReference type="Gene3D" id="2.130.10.130">
    <property type="entry name" value="Integrin alpha, N-terminal"/>
    <property type="match status" value="1"/>
</dbReference>
<dbReference type="InterPro" id="IPR028994">
    <property type="entry name" value="Integrin_alpha_N"/>
</dbReference>
<keyword evidence="4" id="KW-1185">Reference proteome</keyword>
<reference evidence="3 4" key="2">
    <citation type="submission" date="2020-03" db="EMBL/GenBank/DDBJ databases">
        <title>Kangsaoukella pontilimi gen. nov., sp. nov., a new member of the family Rhodobacteraceae isolated from a tidal mudflat.</title>
        <authorList>
            <person name="Kim I.S."/>
        </authorList>
    </citation>
    <scope>NUCLEOTIDE SEQUENCE [LARGE SCALE GENOMIC DNA]</scope>
    <source>
        <strain evidence="3 4">GH1-50</strain>
    </source>
</reference>
<dbReference type="InterPro" id="IPR011519">
    <property type="entry name" value="UnbV_ASPIC"/>
</dbReference>
<organism evidence="3 4">
    <name type="scientific">Kangsaoukella pontilimi</name>
    <dbReference type="NCBI Taxonomy" id="2691042"/>
    <lineage>
        <taxon>Bacteria</taxon>
        <taxon>Pseudomonadati</taxon>
        <taxon>Pseudomonadota</taxon>
        <taxon>Alphaproteobacteria</taxon>
        <taxon>Rhodobacterales</taxon>
        <taxon>Paracoccaceae</taxon>
        <taxon>Kangsaoukella</taxon>
    </lineage>
</organism>
<accession>A0A7C9IEX9</accession>
<feature type="domain" description="ASPIC/UnbV" evidence="2">
    <location>
        <begin position="424"/>
        <end position="476"/>
    </location>
</feature>